<reference evidence="5" key="1">
    <citation type="submission" date="2024-05" db="EMBL/GenBank/DDBJ databases">
        <title>Pontimicrobium maritimus sp. nov., isolated form sea water.</title>
        <authorList>
            <person name="Muhammad N."/>
            <person name="Vuong T.Q."/>
            <person name="Han H.L."/>
            <person name="Kim S.-G."/>
        </authorList>
    </citation>
    <scope>NUCLEOTIDE SEQUENCE</scope>
    <source>
        <strain evidence="5">SW4</strain>
    </source>
</reference>
<dbReference type="InterPro" id="IPR052574">
    <property type="entry name" value="CDIRP"/>
</dbReference>
<dbReference type="SUPFAM" id="SSF52058">
    <property type="entry name" value="L domain-like"/>
    <property type="match status" value="3"/>
</dbReference>
<dbReference type="Pfam" id="PF18962">
    <property type="entry name" value="Por_Secre_tail"/>
    <property type="match status" value="1"/>
</dbReference>
<dbReference type="Gene3D" id="3.80.10.10">
    <property type="entry name" value="Ribonuclease Inhibitor"/>
    <property type="match status" value="4"/>
</dbReference>
<feature type="domain" description="Secretion system C-terminal sorting" evidence="4">
    <location>
        <begin position="816"/>
        <end position="882"/>
    </location>
</feature>
<name>A0AAU7BNY4_9FLAO</name>
<evidence type="ECO:0000256" key="3">
    <source>
        <dbReference type="ARBA" id="ARBA00022737"/>
    </source>
</evidence>
<protein>
    <submittedName>
        <fullName evidence="5">T9SS type A sorting domain-containing protein</fullName>
    </submittedName>
</protein>
<evidence type="ECO:0000256" key="1">
    <source>
        <dbReference type="ARBA" id="ARBA00022614"/>
    </source>
</evidence>
<dbReference type="NCBIfam" id="TIGR04183">
    <property type="entry name" value="Por_Secre_tail"/>
    <property type="match status" value="1"/>
</dbReference>
<evidence type="ECO:0000259" key="4">
    <source>
        <dbReference type="Pfam" id="PF18962"/>
    </source>
</evidence>
<evidence type="ECO:0000256" key="2">
    <source>
        <dbReference type="ARBA" id="ARBA00022729"/>
    </source>
</evidence>
<dbReference type="RefSeq" id="WP_347922168.1">
    <property type="nucleotide sequence ID" value="NZ_CP157199.1"/>
</dbReference>
<gene>
    <name evidence="5" type="ORF">ABGB03_09215</name>
</gene>
<sequence length="883" mass="98195">MKTFTFLTFILLSLTMYTQNTYVPDDNFEQALIDLGYDTVLDDYVLTSNINAVTFLNVNNSNISDLTGIEDFTALTELRCFGNQLTVLDVSQNLSLEILNCGSNSLTTLDVRDNALLEELRCGNNSITQLNLSLNTSLMLINCNNNALKALMVNNGNNTNIIEFNASSNPNLICIQVDDITYSYTNWGNYDAQTSFSEDCHFNDIYVPDDNFEQVLIDLGYDTVLDNYVDKNSIKTVTSLDLLAKDIADLTGIEGFTGLTLLTASNNLLTSVDLSKNIQLETLYIMFNQLNTLDLSSNINLKTLFCGYNNLTSIEITQNTALEKISIGQNQLTSIDITNKPNLKDLFCGHNQITSLDVTQNLALEVLACNSNLLTELNVKNNTLLKRLICGDNAIEQLNLNLNTNLTEINCPSNNLEALDISNGNNTNVTFFDASNNHNLTCIQVDDITYSYTNWGNYDAQTSFSENCHFTEAYVPDNNFEQALIDLGYDTTLDGYVKINSIDTITFLNVNSKNIIDLTGIEAFLNLKTLYAVGNSITSVNFSNNVLLEDLYFNNNQLSTINLSSNTNLKQFQCAYNNLNSLSLNYNLLLESLILNNNNISSIDVTQNTALINFIISNNQISNIDISNNSNLIYFYCDNNQISSLDVSQLLNLNYLTCSNNNLSNLNVSQNSALKTLYCYDNQLTNLDVTNNTLLEFLFCRINDISSLDVSQNTALTILKCDDNNLTSLDVSQNPYLTTLTCHINNLETLNVKNGNNSNFVEFNATSNTGLTCITVDNVAYSTANWINIDAQTTFSESCSTLSIDDFNLAASITLHPNPTREFININATSNFQVNLVEIFNALGKKVLISNDTSINVKELNSGLYFVKVSLGEKEVIKKLIIK</sequence>
<dbReference type="EMBL" id="CP157199">
    <property type="protein sequence ID" value="XBG60040.1"/>
    <property type="molecule type" value="Genomic_DNA"/>
</dbReference>
<organism evidence="5">
    <name type="scientific">Pontimicrobium sp. SW4</name>
    <dbReference type="NCBI Taxonomy" id="3153519"/>
    <lineage>
        <taxon>Bacteria</taxon>
        <taxon>Pseudomonadati</taxon>
        <taxon>Bacteroidota</taxon>
        <taxon>Flavobacteriia</taxon>
        <taxon>Flavobacteriales</taxon>
        <taxon>Flavobacteriaceae</taxon>
        <taxon>Pontimicrobium</taxon>
    </lineage>
</organism>
<dbReference type="AlphaFoldDB" id="A0AAU7BNY4"/>
<dbReference type="PANTHER" id="PTHR47566">
    <property type="match status" value="1"/>
</dbReference>
<evidence type="ECO:0000313" key="5">
    <source>
        <dbReference type="EMBL" id="XBG60040.1"/>
    </source>
</evidence>
<proteinExistence type="predicted"/>
<dbReference type="GO" id="GO:0035591">
    <property type="term" value="F:signaling adaptor activity"/>
    <property type="evidence" value="ECO:0007669"/>
    <property type="project" value="TreeGrafter"/>
</dbReference>
<accession>A0AAU7BNY4</accession>
<dbReference type="InterPro" id="IPR032675">
    <property type="entry name" value="LRR_dom_sf"/>
</dbReference>
<dbReference type="PANTHER" id="PTHR47566:SF1">
    <property type="entry name" value="PROTEIN NUD1"/>
    <property type="match status" value="1"/>
</dbReference>
<keyword evidence="3" id="KW-0677">Repeat</keyword>
<keyword evidence="2" id="KW-0732">Signal</keyword>
<dbReference type="InterPro" id="IPR026444">
    <property type="entry name" value="Secre_tail"/>
</dbReference>
<keyword evidence="1" id="KW-0433">Leucine-rich repeat</keyword>